<evidence type="ECO:0000313" key="3">
    <source>
        <dbReference type="RefSeq" id="XP_010427910.1"/>
    </source>
</evidence>
<dbReference type="GeneID" id="104712662"/>
<feature type="domain" description="F-box" evidence="1">
    <location>
        <begin position="8"/>
        <end position="55"/>
    </location>
</feature>
<evidence type="ECO:0000259" key="1">
    <source>
        <dbReference type="PROSITE" id="PS50181"/>
    </source>
</evidence>
<dbReference type="NCBIfam" id="TIGR01640">
    <property type="entry name" value="F_box_assoc_1"/>
    <property type="match status" value="1"/>
</dbReference>
<reference evidence="3" key="2">
    <citation type="submission" date="2025-08" db="UniProtKB">
        <authorList>
            <consortium name="RefSeq"/>
        </authorList>
    </citation>
    <scope>IDENTIFICATION</scope>
    <source>
        <tissue evidence="3">Leaf</tissue>
    </source>
</reference>
<dbReference type="InterPro" id="IPR001810">
    <property type="entry name" value="F-box_dom"/>
</dbReference>
<keyword evidence="2" id="KW-1185">Reference proteome</keyword>
<dbReference type="Pfam" id="PF00646">
    <property type="entry name" value="F-box"/>
    <property type="match status" value="1"/>
</dbReference>
<reference evidence="2" key="1">
    <citation type="journal article" date="2014" name="Nat. Commun.">
        <title>The emerging biofuel crop Camelina sativa retains a highly undifferentiated hexaploid genome structure.</title>
        <authorList>
            <person name="Kagale S."/>
            <person name="Koh C."/>
            <person name="Nixon J."/>
            <person name="Bollina V."/>
            <person name="Clarke W.E."/>
            <person name="Tuteja R."/>
            <person name="Spillane C."/>
            <person name="Robinson S.J."/>
            <person name="Links M.G."/>
            <person name="Clarke C."/>
            <person name="Higgins E.E."/>
            <person name="Huebert T."/>
            <person name="Sharpe A.G."/>
            <person name="Parkin I.A."/>
        </authorList>
    </citation>
    <scope>NUCLEOTIDE SEQUENCE [LARGE SCALE GENOMIC DNA]</scope>
    <source>
        <strain evidence="2">cv. DH55</strain>
    </source>
</reference>
<proteinExistence type="predicted"/>
<dbReference type="PROSITE" id="PS50181">
    <property type="entry name" value="FBOX"/>
    <property type="match status" value="1"/>
</dbReference>
<protein>
    <submittedName>
        <fullName evidence="3">F-box protein At1g71320</fullName>
    </submittedName>
</protein>
<dbReference type="Pfam" id="PF07734">
    <property type="entry name" value="FBA_1"/>
    <property type="match status" value="1"/>
</dbReference>
<dbReference type="InterPro" id="IPR036047">
    <property type="entry name" value="F-box-like_dom_sf"/>
</dbReference>
<dbReference type="RefSeq" id="XP_010427910.1">
    <property type="nucleotide sequence ID" value="XM_010429608.1"/>
</dbReference>
<dbReference type="SUPFAM" id="SSF81383">
    <property type="entry name" value="F-box domain"/>
    <property type="match status" value="1"/>
</dbReference>
<dbReference type="Proteomes" id="UP000694864">
    <property type="component" value="Chromosome 9"/>
</dbReference>
<dbReference type="PANTHER" id="PTHR31672">
    <property type="entry name" value="BNACNNG10540D PROTEIN"/>
    <property type="match status" value="1"/>
</dbReference>
<sequence>MEDDKHKIAKTIVIPQDIIEEIFQHLPVKALTTFKILSKKYREMIESAHFSHKRLVCKGLRTPNMKLLVVSQQLSTMRDEQDSNSTTLCLDIFSRDDYNNGKNCPSSSSYYTFPDDPIDKSQNKTIQVLGSCDGLILIRIYEDFRYIYLINPSTKKHMTLFPEFLRFATTATDKRTWRESQSVLDYEGELVKIMPCLAGFGKDIVTKSYKVILLYPRRQILLYSIHHQNCHYFKVEVISLDNGLQREADTPCLYDVQFCEEHTSVYANGSLFWLTLAWKGISRLLAIDLHTEKFRWISLPKCHTSYATSIEMGNLNDRLCLSNVLENSNLQVWSLQEDHPLNEKWKKIYYIDIKTSQLNEKFWMFGLPAAYFPRIGKNRDHVSFARNKTISYSPTMISPSSLML</sequence>
<evidence type="ECO:0000313" key="2">
    <source>
        <dbReference type="Proteomes" id="UP000694864"/>
    </source>
</evidence>
<organism evidence="2 3">
    <name type="scientific">Camelina sativa</name>
    <name type="common">False flax</name>
    <name type="synonym">Myagrum sativum</name>
    <dbReference type="NCBI Taxonomy" id="90675"/>
    <lineage>
        <taxon>Eukaryota</taxon>
        <taxon>Viridiplantae</taxon>
        <taxon>Streptophyta</taxon>
        <taxon>Embryophyta</taxon>
        <taxon>Tracheophyta</taxon>
        <taxon>Spermatophyta</taxon>
        <taxon>Magnoliopsida</taxon>
        <taxon>eudicotyledons</taxon>
        <taxon>Gunneridae</taxon>
        <taxon>Pentapetalae</taxon>
        <taxon>rosids</taxon>
        <taxon>malvids</taxon>
        <taxon>Brassicales</taxon>
        <taxon>Brassicaceae</taxon>
        <taxon>Camelineae</taxon>
        <taxon>Camelina</taxon>
    </lineage>
</organism>
<accession>A0ABM0TKX9</accession>
<gene>
    <name evidence="3" type="primary">LOC104712662</name>
</gene>
<dbReference type="InterPro" id="IPR050796">
    <property type="entry name" value="SCF_F-box_component"/>
</dbReference>
<dbReference type="PANTHER" id="PTHR31672:SF13">
    <property type="entry name" value="F-BOX PROTEIN CPR30-LIKE"/>
    <property type="match status" value="1"/>
</dbReference>
<dbReference type="InterPro" id="IPR017451">
    <property type="entry name" value="F-box-assoc_interact_dom"/>
</dbReference>
<dbReference type="InterPro" id="IPR006527">
    <property type="entry name" value="F-box-assoc_dom_typ1"/>
</dbReference>
<name>A0ABM0TKX9_CAMSA</name>